<dbReference type="PANTHER" id="PTHR43874">
    <property type="entry name" value="TWO-COMPONENT RESPONSE REGULATOR"/>
    <property type="match status" value="1"/>
</dbReference>
<evidence type="ECO:0000256" key="9">
    <source>
        <dbReference type="PROSITE-ProRule" id="PRU00169"/>
    </source>
</evidence>
<dbReference type="InterPro" id="IPR009057">
    <property type="entry name" value="Homeodomain-like_sf"/>
</dbReference>
<evidence type="ECO:0000256" key="5">
    <source>
        <dbReference type="ARBA" id="ARBA00023125"/>
    </source>
</evidence>
<dbReference type="InterPro" id="IPR045279">
    <property type="entry name" value="ARR-like"/>
</dbReference>
<dbReference type="InterPro" id="IPR006447">
    <property type="entry name" value="Myb_dom_plants"/>
</dbReference>
<evidence type="ECO:0000256" key="1">
    <source>
        <dbReference type="ARBA" id="ARBA00004123"/>
    </source>
</evidence>
<feature type="domain" description="UvrC family homology region profile" evidence="12">
    <location>
        <begin position="30"/>
        <end position="78"/>
    </location>
</feature>
<dbReference type="GO" id="GO:0005634">
    <property type="term" value="C:nucleus"/>
    <property type="evidence" value="ECO:0007669"/>
    <property type="project" value="UniProtKB-SubCell"/>
</dbReference>
<dbReference type="SUPFAM" id="SSF46689">
    <property type="entry name" value="Homeodomain-like"/>
    <property type="match status" value="1"/>
</dbReference>
<dbReference type="InterPro" id="IPR001789">
    <property type="entry name" value="Sig_transdc_resp-reg_receiver"/>
</dbReference>
<dbReference type="PANTHER" id="PTHR43874:SF116">
    <property type="entry name" value="RESPONSE REGULATORY DOMAIN-CONTAINING PROTEIN"/>
    <property type="match status" value="1"/>
</dbReference>
<keyword evidence="3" id="KW-0902">Two-component regulatory system</keyword>
<dbReference type="GO" id="GO:0000160">
    <property type="term" value="P:phosphorelay signal transduction system"/>
    <property type="evidence" value="ECO:0007669"/>
    <property type="project" value="UniProtKB-KW"/>
</dbReference>
<feature type="modified residue" description="4-aspartylphosphate" evidence="9">
    <location>
        <position position="71"/>
    </location>
</feature>
<reference evidence="14 15" key="2">
    <citation type="submission" date="2024-10" db="EMBL/GenBank/DDBJ databases">
        <authorList>
            <person name="Ryan C."/>
        </authorList>
    </citation>
    <scope>NUCLEOTIDE SEQUENCE [LARGE SCALE GENOMIC DNA]</scope>
</reference>
<evidence type="ECO:0000259" key="12">
    <source>
        <dbReference type="PROSITE" id="PS50165"/>
    </source>
</evidence>
<keyword evidence="4" id="KW-0805">Transcription regulation</keyword>
<evidence type="ECO:0000259" key="13">
    <source>
        <dbReference type="PROSITE" id="PS51294"/>
    </source>
</evidence>
<keyword evidence="8" id="KW-0539">Nucleus</keyword>
<dbReference type="AlphaFoldDB" id="A0ABC9DIC0"/>
<dbReference type="NCBIfam" id="TIGR01557">
    <property type="entry name" value="myb_SHAQKYF"/>
    <property type="match status" value="1"/>
</dbReference>
<dbReference type="Gene3D" id="1.10.10.60">
    <property type="entry name" value="Homeodomain-like"/>
    <property type="match status" value="1"/>
</dbReference>
<evidence type="ECO:0000256" key="6">
    <source>
        <dbReference type="ARBA" id="ARBA00023159"/>
    </source>
</evidence>
<dbReference type="SMART" id="SM00448">
    <property type="entry name" value="REC"/>
    <property type="match status" value="1"/>
</dbReference>
<dbReference type="Gene3D" id="3.40.50.2300">
    <property type="match status" value="1"/>
</dbReference>
<keyword evidence="6" id="KW-0010">Activator</keyword>
<dbReference type="CDD" id="cd17584">
    <property type="entry name" value="REC_typeB_ARR-like"/>
    <property type="match status" value="1"/>
</dbReference>
<keyword evidence="2 9" id="KW-0597">Phosphoprotein</keyword>
<evidence type="ECO:0000313" key="15">
    <source>
        <dbReference type="Proteomes" id="UP001497457"/>
    </source>
</evidence>
<dbReference type="InterPro" id="IPR017930">
    <property type="entry name" value="Myb_dom"/>
</dbReference>
<keyword evidence="7" id="KW-0804">Transcription</keyword>
<evidence type="ECO:0000256" key="3">
    <source>
        <dbReference type="ARBA" id="ARBA00023012"/>
    </source>
</evidence>
<dbReference type="PROSITE" id="PS51294">
    <property type="entry name" value="HTH_MYB"/>
    <property type="match status" value="1"/>
</dbReference>
<evidence type="ECO:0000256" key="8">
    <source>
        <dbReference type="ARBA" id="ARBA00023242"/>
    </source>
</evidence>
<proteinExistence type="predicted"/>
<evidence type="ECO:0000256" key="7">
    <source>
        <dbReference type="ARBA" id="ARBA00023163"/>
    </source>
</evidence>
<feature type="domain" description="HTH myb-type" evidence="13">
    <location>
        <begin position="195"/>
        <end position="254"/>
    </location>
</feature>
<evidence type="ECO:0000313" key="14">
    <source>
        <dbReference type="EMBL" id="CAL5039640.1"/>
    </source>
</evidence>
<sequence>MGEEMDVSRFVPSELRVLAVDDDCTGLRVLKAQLKHCNYHNVTTATDAATALDMLRERKGRDDQFDLVISDIFMADGGIDGFKLLEHISLEMDIPVILISANDEKKTMVKGVMHGACDYIVKPARLEQIRNIWLHVVRKSVNDQRNKISGSIDAAGAQKLPEDAENGECANHTRKHSKNKKDSNGAEEDKEGTSTQKKPRVQWSGELHRKFLEAIDQIGLDNAVPKKIHEVMNVDGLGRDSVGSHLQKYRIYLKKLNEGTLRHSDPFVDEQQAWLSGTVPANGSMSVPAQHQKELGRHEAPPPLVGASSSSNPCASMKSPFALGTHSVLPTQSDQHMSAQRNLGIPLQQDTRSCTSYASVLRRKMLDANRGIPFDDDNLFEEIANGEMSAPSSHLSLQAPDHLPLQSPELVNQPSIQIMSSAGLFNPVVEPHQLAGLSNSSSSWGTGVLSRFPDIGHIAGTSIGPTNGNNISGLVASSSQVPTFGNEYQNQMAGIMGTTAPMIGFSEQVPPLFGSGSGASSTMMPIGNTTLGSSSSINQIGNYVMPTQMLNGGGATGNLHEDGTVDQHYVGDQVTNNNELLAGTSETQNAAIDDMDGFLADWMFS</sequence>
<feature type="domain" description="Response regulatory" evidence="11">
    <location>
        <begin position="16"/>
        <end position="137"/>
    </location>
</feature>
<keyword evidence="15" id="KW-1185">Reference proteome</keyword>
<dbReference type="PROSITE" id="PS50165">
    <property type="entry name" value="UVRC"/>
    <property type="match status" value="1"/>
</dbReference>
<dbReference type="EMBL" id="OZ075143">
    <property type="protein sequence ID" value="CAL5039640.1"/>
    <property type="molecule type" value="Genomic_DNA"/>
</dbReference>
<dbReference type="FunFam" id="1.10.10.60:FF:000007">
    <property type="entry name" value="Two-component response regulator"/>
    <property type="match status" value="1"/>
</dbReference>
<feature type="region of interest" description="Disordered" evidence="10">
    <location>
        <begin position="150"/>
        <end position="202"/>
    </location>
</feature>
<evidence type="ECO:0000256" key="2">
    <source>
        <dbReference type="ARBA" id="ARBA00022553"/>
    </source>
</evidence>
<organism evidence="14 15">
    <name type="scientific">Urochloa decumbens</name>
    <dbReference type="NCBI Taxonomy" id="240449"/>
    <lineage>
        <taxon>Eukaryota</taxon>
        <taxon>Viridiplantae</taxon>
        <taxon>Streptophyta</taxon>
        <taxon>Embryophyta</taxon>
        <taxon>Tracheophyta</taxon>
        <taxon>Spermatophyta</taxon>
        <taxon>Magnoliopsida</taxon>
        <taxon>Liliopsida</taxon>
        <taxon>Poales</taxon>
        <taxon>Poaceae</taxon>
        <taxon>PACMAD clade</taxon>
        <taxon>Panicoideae</taxon>
        <taxon>Panicodae</taxon>
        <taxon>Paniceae</taxon>
        <taxon>Melinidinae</taxon>
        <taxon>Urochloa</taxon>
    </lineage>
</organism>
<reference evidence="15" key="1">
    <citation type="submission" date="2024-06" db="EMBL/GenBank/DDBJ databases">
        <authorList>
            <person name="Ryan C."/>
        </authorList>
    </citation>
    <scope>NUCLEOTIDE SEQUENCE [LARGE SCALE GENOMIC DNA]</scope>
</reference>
<protein>
    <recommendedName>
        <fullName evidence="16">Two-component response regulator</fullName>
    </recommendedName>
</protein>
<dbReference type="InterPro" id="IPR011006">
    <property type="entry name" value="CheY-like_superfamily"/>
</dbReference>
<dbReference type="Proteomes" id="UP001497457">
    <property type="component" value="Chromosome 33rd"/>
</dbReference>
<dbReference type="GO" id="GO:0003677">
    <property type="term" value="F:DNA binding"/>
    <property type="evidence" value="ECO:0007669"/>
    <property type="project" value="UniProtKB-KW"/>
</dbReference>
<gene>
    <name evidence="14" type="ORF">URODEC1_LOCUS85654</name>
</gene>
<name>A0ABC9DIC0_9POAL</name>
<dbReference type="PROSITE" id="PS50110">
    <property type="entry name" value="RESPONSE_REGULATORY"/>
    <property type="match status" value="1"/>
</dbReference>
<keyword evidence="5" id="KW-0238">DNA-binding</keyword>
<dbReference type="SUPFAM" id="SSF52172">
    <property type="entry name" value="CheY-like"/>
    <property type="match status" value="1"/>
</dbReference>
<comment type="subcellular location">
    <subcellularLocation>
        <location evidence="1">Nucleus</location>
    </subcellularLocation>
</comment>
<dbReference type="Pfam" id="PF00072">
    <property type="entry name" value="Response_reg"/>
    <property type="match status" value="1"/>
</dbReference>
<accession>A0ABC9DIC0</accession>
<evidence type="ECO:0000256" key="4">
    <source>
        <dbReference type="ARBA" id="ARBA00023015"/>
    </source>
</evidence>
<evidence type="ECO:0008006" key="16">
    <source>
        <dbReference type="Google" id="ProtNLM"/>
    </source>
</evidence>
<evidence type="ECO:0000256" key="10">
    <source>
        <dbReference type="SAM" id="MobiDB-lite"/>
    </source>
</evidence>
<evidence type="ECO:0000259" key="11">
    <source>
        <dbReference type="PROSITE" id="PS50110"/>
    </source>
</evidence>
<dbReference type="InterPro" id="IPR001162">
    <property type="entry name" value="UvrC_RNase_H_dom"/>
</dbReference>